<keyword evidence="5" id="KW-1185">Reference proteome</keyword>
<accession>A0A7V8VFV6</accession>
<gene>
    <name evidence="4" type="ORF">H0921_14070</name>
</gene>
<evidence type="ECO:0000259" key="3">
    <source>
        <dbReference type="Pfam" id="PF25023"/>
    </source>
</evidence>
<dbReference type="InterPro" id="IPR056823">
    <property type="entry name" value="TEN-like_YD-shell"/>
</dbReference>
<feature type="domain" description="Teneurin-like YD-shell" evidence="3">
    <location>
        <begin position="6"/>
        <end position="100"/>
    </location>
</feature>
<dbReference type="Gene3D" id="2.180.10.10">
    <property type="entry name" value="RHS repeat-associated core"/>
    <property type="match status" value="1"/>
</dbReference>
<dbReference type="InterPro" id="IPR022385">
    <property type="entry name" value="Rhs_assc_core"/>
</dbReference>
<dbReference type="Proteomes" id="UP000542342">
    <property type="component" value="Unassembled WGS sequence"/>
</dbReference>
<dbReference type="Pfam" id="PF25023">
    <property type="entry name" value="TEN_YD-shell"/>
    <property type="match status" value="1"/>
</dbReference>
<dbReference type="PANTHER" id="PTHR32305">
    <property type="match status" value="1"/>
</dbReference>
<dbReference type="PANTHER" id="PTHR32305:SF15">
    <property type="entry name" value="PROTEIN RHSA-RELATED"/>
    <property type="match status" value="1"/>
</dbReference>
<evidence type="ECO:0000256" key="1">
    <source>
        <dbReference type="ARBA" id="ARBA00022737"/>
    </source>
</evidence>
<proteinExistence type="predicted"/>
<protein>
    <submittedName>
        <fullName evidence="4">RHS repeat-associated core domain-containing protein</fullName>
    </submittedName>
</protein>
<comment type="caution">
    <text evidence="4">The sequence shown here is derived from an EMBL/GenBank/DDBJ whole genome shotgun (WGS) entry which is preliminary data.</text>
</comment>
<dbReference type="EMBL" id="JACEFB010000012">
    <property type="protein sequence ID" value="MBA2227285.1"/>
    <property type="molecule type" value="Genomic_DNA"/>
</dbReference>
<evidence type="ECO:0000313" key="4">
    <source>
        <dbReference type="EMBL" id="MBA2227285.1"/>
    </source>
</evidence>
<evidence type="ECO:0000313" key="5">
    <source>
        <dbReference type="Proteomes" id="UP000542342"/>
    </source>
</evidence>
<organism evidence="4 5">
    <name type="scientific">Thermogemmata fonticola</name>
    <dbReference type="NCBI Taxonomy" id="2755323"/>
    <lineage>
        <taxon>Bacteria</taxon>
        <taxon>Pseudomonadati</taxon>
        <taxon>Planctomycetota</taxon>
        <taxon>Planctomycetia</taxon>
        <taxon>Gemmatales</taxon>
        <taxon>Gemmataceae</taxon>
        <taxon>Thermogemmata</taxon>
    </lineage>
</organism>
<reference evidence="4 5" key="1">
    <citation type="submission" date="2020-07" db="EMBL/GenBank/DDBJ databases">
        <title>Thermogemmata thermophila gen. nov., sp. nov., a novel moderate thermophilic planctomycete from a Kamchatka hot spring.</title>
        <authorList>
            <person name="Elcheninov A.G."/>
            <person name="Podosokorskaya O.A."/>
            <person name="Kovaleva O.L."/>
            <person name="Novikov A."/>
            <person name="Bonch-Osmolovskaya E.A."/>
            <person name="Toshchakov S.V."/>
            <person name="Kublanov I.V."/>
        </authorList>
    </citation>
    <scope>NUCLEOTIDE SEQUENCE [LARGE SCALE GENOMIC DNA]</scope>
    <source>
        <strain evidence="4 5">2918</strain>
    </source>
</reference>
<dbReference type="InterPro" id="IPR050708">
    <property type="entry name" value="T6SS_VgrG/RHS"/>
</dbReference>
<dbReference type="NCBIfam" id="TIGR03696">
    <property type="entry name" value="Rhs_assc_core"/>
    <property type="match status" value="1"/>
</dbReference>
<keyword evidence="1" id="KW-0677">Repeat</keyword>
<feature type="compositionally biased region" description="Pro residues" evidence="2">
    <location>
        <begin position="119"/>
        <end position="132"/>
    </location>
</feature>
<feature type="region of interest" description="Disordered" evidence="2">
    <location>
        <begin position="115"/>
        <end position="140"/>
    </location>
</feature>
<name>A0A7V8VFV6_9BACT</name>
<evidence type="ECO:0000256" key="2">
    <source>
        <dbReference type="SAM" id="MobiDB-lite"/>
    </source>
</evidence>
<dbReference type="AlphaFoldDB" id="A0A7V8VFV6"/>
<sequence>MRPNDKIVALFENSGKVVEHYLYDPFGQAAVLDAEWNVQSGGSAYDWRYLHQGGRYDVTSGLYHFRHRDYSPTLGRWTSLDPLSYAAGDVNLYRTVGNDPLNSLNPSDLHDVKTVSMTPPLPPPHHVPPVPSPSSYNRPSPTPYQRVLILRCAVCDGTADGQ</sequence>